<gene>
    <name evidence="1" type="ORF">GCM10011571_06310</name>
</gene>
<evidence type="ECO:0000313" key="1">
    <source>
        <dbReference type="EMBL" id="GGE07802.1"/>
    </source>
</evidence>
<comment type="caution">
    <text evidence="1">The sequence shown here is derived from an EMBL/GenBank/DDBJ whole genome shotgun (WGS) entry which is preliminary data.</text>
</comment>
<accession>A0A8J2YCG7</accession>
<keyword evidence="2" id="KW-1185">Reference proteome</keyword>
<reference evidence="1" key="2">
    <citation type="submission" date="2020-09" db="EMBL/GenBank/DDBJ databases">
        <authorList>
            <person name="Sun Q."/>
            <person name="Zhou Y."/>
        </authorList>
    </citation>
    <scope>NUCLEOTIDE SEQUENCE</scope>
    <source>
        <strain evidence="1">CGMCC 1.15179</strain>
    </source>
</reference>
<dbReference type="Proteomes" id="UP000625210">
    <property type="component" value="Unassembled WGS sequence"/>
</dbReference>
<name>A0A8J2YCG7_9BACL</name>
<dbReference type="EMBL" id="BMHQ01000002">
    <property type="protein sequence ID" value="GGE07802.1"/>
    <property type="molecule type" value="Genomic_DNA"/>
</dbReference>
<dbReference type="AlphaFoldDB" id="A0A8J2YCG7"/>
<protein>
    <submittedName>
        <fullName evidence="1">Uncharacterized protein</fullName>
    </submittedName>
</protein>
<evidence type="ECO:0000313" key="2">
    <source>
        <dbReference type="Proteomes" id="UP000625210"/>
    </source>
</evidence>
<organism evidence="1 2">
    <name type="scientific">Marinithermofilum abyssi</name>
    <dbReference type="NCBI Taxonomy" id="1571185"/>
    <lineage>
        <taxon>Bacteria</taxon>
        <taxon>Bacillati</taxon>
        <taxon>Bacillota</taxon>
        <taxon>Bacilli</taxon>
        <taxon>Bacillales</taxon>
        <taxon>Thermoactinomycetaceae</taxon>
        <taxon>Marinithermofilum</taxon>
    </lineage>
</organism>
<sequence>MGSRNLPLFVSIVLVIGMDDGFAGRALEKAMKIFFFVDLKYITTLTGYGYNFIETLIQSFSHLVL</sequence>
<reference evidence="1" key="1">
    <citation type="journal article" date="2014" name="Int. J. Syst. Evol. Microbiol.">
        <title>Complete genome sequence of Corynebacterium casei LMG S-19264T (=DSM 44701T), isolated from a smear-ripened cheese.</title>
        <authorList>
            <consortium name="US DOE Joint Genome Institute (JGI-PGF)"/>
            <person name="Walter F."/>
            <person name="Albersmeier A."/>
            <person name="Kalinowski J."/>
            <person name="Ruckert C."/>
        </authorList>
    </citation>
    <scope>NUCLEOTIDE SEQUENCE</scope>
    <source>
        <strain evidence="1">CGMCC 1.15179</strain>
    </source>
</reference>
<proteinExistence type="predicted"/>